<dbReference type="AlphaFoldDB" id="A0A9R1PNR5"/>
<dbReference type="Proteomes" id="UP000324705">
    <property type="component" value="Chromosome 2B"/>
</dbReference>
<dbReference type="PROSITE" id="PS50888">
    <property type="entry name" value="BHLH"/>
    <property type="match status" value="1"/>
</dbReference>
<dbReference type="InterPro" id="IPR025610">
    <property type="entry name" value="MYC/MYB_N"/>
</dbReference>
<reference evidence="5 6" key="1">
    <citation type="submission" date="2017-09" db="EMBL/GenBank/DDBJ databases">
        <authorList>
            <consortium name="International Durum Wheat Genome Sequencing Consortium (IDWGSC)"/>
            <person name="Milanesi L."/>
        </authorList>
    </citation>
    <scope>NUCLEOTIDE SEQUENCE [LARGE SCALE GENOMIC DNA]</scope>
    <source>
        <strain evidence="6">cv. Svevo</strain>
    </source>
</reference>
<gene>
    <name evidence="5" type="ORF">TRITD_2Bv1G131620</name>
</gene>
<name>A0A9R1PNR5_TRITD</name>
<evidence type="ECO:0000259" key="4">
    <source>
        <dbReference type="PROSITE" id="PS50888"/>
    </source>
</evidence>
<evidence type="ECO:0000256" key="1">
    <source>
        <dbReference type="ARBA" id="ARBA00023015"/>
    </source>
</evidence>
<dbReference type="GO" id="GO:0046983">
    <property type="term" value="F:protein dimerization activity"/>
    <property type="evidence" value="ECO:0007669"/>
    <property type="project" value="InterPro"/>
</dbReference>
<accession>A0A9R1PNR5</accession>
<feature type="region of interest" description="Disordered" evidence="3">
    <location>
        <begin position="453"/>
        <end position="481"/>
    </location>
</feature>
<dbReference type="PANTHER" id="PTHR46196:SF3">
    <property type="entry name" value="TRANSCRIPTION FACTOR LHW-LIKE ISOFORM X1"/>
    <property type="match status" value="1"/>
</dbReference>
<feature type="compositionally biased region" description="Low complexity" evidence="3">
    <location>
        <begin position="453"/>
        <end position="464"/>
    </location>
</feature>
<keyword evidence="6" id="KW-1185">Reference proteome</keyword>
<feature type="domain" description="BHLH" evidence="4">
    <location>
        <begin position="558"/>
        <end position="607"/>
    </location>
</feature>
<proteinExistence type="predicted"/>
<dbReference type="PANTHER" id="PTHR46196">
    <property type="entry name" value="TRANSCRIPTION FACTOR BHLH155-LIKE ISOFORM X1-RELATED"/>
    <property type="match status" value="1"/>
</dbReference>
<evidence type="ECO:0000313" key="6">
    <source>
        <dbReference type="Proteomes" id="UP000324705"/>
    </source>
</evidence>
<dbReference type="GO" id="GO:0003700">
    <property type="term" value="F:DNA-binding transcription factor activity"/>
    <property type="evidence" value="ECO:0007669"/>
    <property type="project" value="InterPro"/>
</dbReference>
<organism evidence="5 6">
    <name type="scientific">Triticum turgidum subsp. durum</name>
    <name type="common">Durum wheat</name>
    <name type="synonym">Triticum durum</name>
    <dbReference type="NCBI Taxonomy" id="4567"/>
    <lineage>
        <taxon>Eukaryota</taxon>
        <taxon>Viridiplantae</taxon>
        <taxon>Streptophyta</taxon>
        <taxon>Embryophyta</taxon>
        <taxon>Tracheophyta</taxon>
        <taxon>Spermatophyta</taxon>
        <taxon>Magnoliopsida</taxon>
        <taxon>Liliopsida</taxon>
        <taxon>Poales</taxon>
        <taxon>Poaceae</taxon>
        <taxon>BOP clade</taxon>
        <taxon>Pooideae</taxon>
        <taxon>Triticodae</taxon>
        <taxon>Triticeae</taxon>
        <taxon>Triticinae</taxon>
        <taxon>Triticum</taxon>
    </lineage>
</organism>
<dbReference type="InterPro" id="IPR043561">
    <property type="entry name" value="LHW-like"/>
</dbReference>
<dbReference type="InterPro" id="IPR011598">
    <property type="entry name" value="bHLH_dom"/>
</dbReference>
<dbReference type="Gramene" id="TRITD2Bv1G131620.6">
    <property type="protein sequence ID" value="TRITD2Bv1G131620.6"/>
    <property type="gene ID" value="TRITD2Bv1G131620"/>
</dbReference>
<keyword evidence="1" id="KW-0805">Transcription regulation</keyword>
<dbReference type="Pfam" id="PF14215">
    <property type="entry name" value="bHLH-MYC_N"/>
    <property type="match status" value="1"/>
</dbReference>
<keyword evidence="2" id="KW-0804">Transcription</keyword>
<evidence type="ECO:0000256" key="2">
    <source>
        <dbReference type="ARBA" id="ARBA00023163"/>
    </source>
</evidence>
<sequence>MGVVLLDFSHKLIKRRACLRWKQAESLRGLCSDGLWKYAVFWSIKSEKHGILTWEDGYVDKMTKNTRDHHGDPADSDNQIMTPTWSNDGQYQSYPFCPIEAALLRMSSHSYSLGEEIIGKVAIMGQYCWISSSDLPSTLVYKYHEDWQFQFAAGIKTVLLVPVIPYGVLHLGSLCMVLESSALATHMKDLFYKIYNPSIPHNPSATGFCYSNSLKKPTADISVDPADVLADDLFDVINNSAQLFTIEHLSLPHPFTPSEFPMLEDVITGAYDIGLTTCSDETFDANESDLWTNVHEAPSELTHCKTLVDPEMTNLSFMDKLINSNSKLSCTSVINIQDADYNNIDDFILAYMAQEYQEHTCGSTVVLNDDVVTSNSSIHSKMHKDLEAIPREDLESFMWHGRLKQQESTSHSLLQANGNKAYSYSHLEANDCAEFLVDAITNQVGNIPNSCSYHSTDSSTSSETQIQREDHPLRLDSSTSCGTQIQREDHALRLEESAIPDPFGGREFSPASVKEGFMTSKMTVSLPKGINRTMTEECVGHTIQDMHMEISVEIKHEGGKKELHRPRPRDRQLIQDRMKELRELIPNASKCSIDALLDKTITQMLFLQSVSEKAEKLQNKTRNEKFGNEAKKKLENCPLRVEELEEPGHLLIEILCKEYDVFFDAAHLFKGLEVSILKGELEHRSGQLWARFVVEASKCSNQMQILCPLMHLLQRR</sequence>
<dbReference type="OMA" id="IDQIGHT"/>
<evidence type="ECO:0000256" key="3">
    <source>
        <dbReference type="SAM" id="MobiDB-lite"/>
    </source>
</evidence>
<evidence type="ECO:0000313" key="5">
    <source>
        <dbReference type="EMBL" id="VAH46766.1"/>
    </source>
</evidence>
<dbReference type="EMBL" id="LT934114">
    <property type="protein sequence ID" value="VAH46766.1"/>
    <property type="molecule type" value="Genomic_DNA"/>
</dbReference>
<dbReference type="Pfam" id="PF23176">
    <property type="entry name" value="bHLH_LHW"/>
    <property type="match status" value="1"/>
</dbReference>
<protein>
    <recommendedName>
        <fullName evidence="4">BHLH domain-containing protein</fullName>
    </recommendedName>
</protein>